<reference evidence="1 2" key="1">
    <citation type="submission" date="2020-06" db="EMBL/GenBank/DDBJ databases">
        <title>High-quality draft genome of sulfate reducer Desulfobacter latus type strain AcrS2 isolated from marine sediment.</title>
        <authorList>
            <person name="Hoppe M."/>
            <person name="Larsen C.K."/>
            <person name="Marshall I.P.G."/>
            <person name="Schramm A."/>
            <person name="Marietou A.G."/>
        </authorList>
    </citation>
    <scope>NUCLEOTIDE SEQUENCE [LARGE SCALE GENOMIC DNA]</scope>
    <source>
        <strain evidence="1 2">AcRS2</strain>
    </source>
</reference>
<dbReference type="Proteomes" id="UP000553343">
    <property type="component" value="Unassembled WGS sequence"/>
</dbReference>
<dbReference type="AlphaFoldDB" id="A0A850T3X2"/>
<dbReference type="RefSeq" id="WP_178364971.1">
    <property type="nucleotide sequence ID" value="NZ_JACADJ010000002.1"/>
</dbReference>
<proteinExistence type="predicted"/>
<keyword evidence="2" id="KW-1185">Reference proteome</keyword>
<name>A0A850T3X2_9BACT</name>
<comment type="caution">
    <text evidence="1">The sequence shown here is derived from an EMBL/GenBank/DDBJ whole genome shotgun (WGS) entry which is preliminary data.</text>
</comment>
<protein>
    <submittedName>
        <fullName evidence="1">Uncharacterized protein</fullName>
    </submittedName>
</protein>
<sequence>MVDKVHLHPKLKKQLAAMKGQANAPFIAAGRAEKIIEAMIKGRTSQTSGLFRAYSDARVKNSWKYDLGGGYRLICIRTKQSIYVMHVGNHESCDAWLKNNSKKQPWNAEIKMTTFTIRDTQKPFDFQIFRSPGREPDFDDKYLTPIPQEYLRKIFCGLVAG</sequence>
<accession>A0A850T3X2</accession>
<dbReference type="EMBL" id="JACADJ010000002">
    <property type="protein sequence ID" value="NWH03515.1"/>
    <property type="molecule type" value="Genomic_DNA"/>
</dbReference>
<evidence type="ECO:0000313" key="1">
    <source>
        <dbReference type="EMBL" id="NWH03515.1"/>
    </source>
</evidence>
<gene>
    <name evidence="1" type="ORF">HXW94_00650</name>
</gene>
<organism evidence="1 2">
    <name type="scientific">Desulfobacter latus</name>
    <dbReference type="NCBI Taxonomy" id="2292"/>
    <lineage>
        <taxon>Bacteria</taxon>
        <taxon>Pseudomonadati</taxon>
        <taxon>Thermodesulfobacteriota</taxon>
        <taxon>Desulfobacteria</taxon>
        <taxon>Desulfobacterales</taxon>
        <taxon>Desulfobacteraceae</taxon>
        <taxon>Desulfobacter</taxon>
    </lineage>
</organism>
<evidence type="ECO:0000313" key="2">
    <source>
        <dbReference type="Proteomes" id="UP000553343"/>
    </source>
</evidence>